<comment type="caution">
    <text evidence="4">The sequence shown here is derived from an EMBL/GenBank/DDBJ whole genome shotgun (WGS) entry which is preliminary data.</text>
</comment>
<organism evidence="4 5">
    <name type="scientific">Pectinatus brassicae</name>
    <dbReference type="NCBI Taxonomy" id="862415"/>
    <lineage>
        <taxon>Bacteria</taxon>
        <taxon>Bacillati</taxon>
        <taxon>Bacillota</taxon>
        <taxon>Negativicutes</taxon>
        <taxon>Selenomonadales</taxon>
        <taxon>Selenomonadaceae</taxon>
        <taxon>Pectinatus</taxon>
    </lineage>
</organism>
<dbReference type="InterPro" id="IPR010982">
    <property type="entry name" value="Lambda_DNA-bd_dom_sf"/>
</dbReference>
<keyword evidence="2" id="KW-1133">Transmembrane helix</keyword>
<proteinExistence type="predicted"/>
<dbReference type="Gene3D" id="1.10.260.40">
    <property type="entry name" value="lambda repressor-like DNA-binding domains"/>
    <property type="match status" value="1"/>
</dbReference>
<dbReference type="Pfam" id="PF13413">
    <property type="entry name" value="HTH_25"/>
    <property type="match status" value="1"/>
</dbReference>
<dbReference type="PANTHER" id="PTHR34475:SF1">
    <property type="entry name" value="CYTOSKELETON PROTEIN RODZ"/>
    <property type="match status" value="1"/>
</dbReference>
<keyword evidence="2" id="KW-0812">Transmembrane</keyword>
<name>A0A840UN41_9FIRM</name>
<dbReference type="RefSeq" id="WP_183862925.1">
    <property type="nucleotide sequence ID" value="NZ_JACHFH010000039.1"/>
</dbReference>
<sequence>MIGDIFRQEREKRNLTLKDIENETNIRAGYIEAIEKGEYSTIRGEVYLKGFIKTYANFLNLNVTEIFEQYNAEKGIAALSNDSIAEAPESKPLETKTITKPAAPPARKYKKRQTSNKGVGNIVFGGIITLIVIACLAYFIIPLFSSTNKIDPAPQETAQTSVPATTQTAPPAPAPVSGVHIKAVFNNKCWVQVKSDGKVILEKTVDKGSDFTWDGQKDVEIILGNAGAAKIAFNGKDVGELGQNGSVIKKRFADNKIEDISK</sequence>
<evidence type="ECO:0000256" key="1">
    <source>
        <dbReference type="SAM" id="MobiDB-lite"/>
    </source>
</evidence>
<evidence type="ECO:0000256" key="2">
    <source>
        <dbReference type="SAM" id="Phobius"/>
    </source>
</evidence>
<dbReference type="Proteomes" id="UP000559117">
    <property type="component" value="Unassembled WGS sequence"/>
</dbReference>
<dbReference type="InterPro" id="IPR025194">
    <property type="entry name" value="RodZ-like_C"/>
</dbReference>
<dbReference type="InterPro" id="IPR001387">
    <property type="entry name" value="Cro/C1-type_HTH"/>
</dbReference>
<dbReference type="SUPFAM" id="SSF47413">
    <property type="entry name" value="lambda repressor-like DNA-binding domains"/>
    <property type="match status" value="1"/>
</dbReference>
<gene>
    <name evidence="4" type="ORF">HNR32_002406</name>
</gene>
<accession>A0A840UN41</accession>
<evidence type="ECO:0000313" key="4">
    <source>
        <dbReference type="EMBL" id="MBB5337247.1"/>
    </source>
</evidence>
<reference evidence="4 5" key="1">
    <citation type="submission" date="2020-08" db="EMBL/GenBank/DDBJ databases">
        <title>Genomic Encyclopedia of Type Strains, Phase IV (KMG-IV): sequencing the most valuable type-strain genomes for metagenomic binning, comparative biology and taxonomic classification.</title>
        <authorList>
            <person name="Goeker M."/>
        </authorList>
    </citation>
    <scope>NUCLEOTIDE SEQUENCE [LARGE SCALE GENOMIC DNA]</scope>
    <source>
        <strain evidence="4 5">DSM 24661</strain>
    </source>
</reference>
<dbReference type="InterPro" id="IPR050400">
    <property type="entry name" value="Bact_Cytoskel_RodZ"/>
</dbReference>
<dbReference type="GO" id="GO:0003677">
    <property type="term" value="F:DNA binding"/>
    <property type="evidence" value="ECO:0007669"/>
    <property type="project" value="InterPro"/>
</dbReference>
<feature type="compositionally biased region" description="Low complexity" evidence="1">
    <location>
        <begin position="157"/>
        <end position="169"/>
    </location>
</feature>
<evidence type="ECO:0000313" key="5">
    <source>
        <dbReference type="Proteomes" id="UP000559117"/>
    </source>
</evidence>
<protein>
    <submittedName>
        <fullName evidence="4">Cytoskeletal protein RodZ</fullName>
    </submittedName>
</protein>
<dbReference type="PROSITE" id="PS50943">
    <property type="entry name" value="HTH_CROC1"/>
    <property type="match status" value="1"/>
</dbReference>
<dbReference type="EMBL" id="JACHFH010000039">
    <property type="protein sequence ID" value="MBB5337247.1"/>
    <property type="molecule type" value="Genomic_DNA"/>
</dbReference>
<keyword evidence="5" id="KW-1185">Reference proteome</keyword>
<feature type="domain" description="HTH cro/C1-type" evidence="3">
    <location>
        <begin position="6"/>
        <end position="66"/>
    </location>
</feature>
<dbReference type="Pfam" id="PF13464">
    <property type="entry name" value="RodZ_C"/>
    <property type="match status" value="1"/>
</dbReference>
<keyword evidence="2" id="KW-0472">Membrane</keyword>
<dbReference type="SMART" id="SM00530">
    <property type="entry name" value="HTH_XRE"/>
    <property type="match status" value="1"/>
</dbReference>
<feature type="transmembrane region" description="Helical" evidence="2">
    <location>
        <begin position="118"/>
        <end position="141"/>
    </location>
</feature>
<dbReference type="CDD" id="cd00093">
    <property type="entry name" value="HTH_XRE"/>
    <property type="match status" value="1"/>
</dbReference>
<feature type="region of interest" description="Disordered" evidence="1">
    <location>
        <begin position="154"/>
        <end position="173"/>
    </location>
</feature>
<dbReference type="PANTHER" id="PTHR34475">
    <property type="match status" value="1"/>
</dbReference>
<evidence type="ECO:0000259" key="3">
    <source>
        <dbReference type="PROSITE" id="PS50943"/>
    </source>
</evidence>
<dbReference type="AlphaFoldDB" id="A0A840UN41"/>